<organism evidence="7 8">
    <name type="scientific">Brucella pecoris</name>
    <dbReference type="NCBI Taxonomy" id="867683"/>
    <lineage>
        <taxon>Bacteria</taxon>
        <taxon>Pseudomonadati</taxon>
        <taxon>Pseudomonadota</taxon>
        <taxon>Alphaproteobacteria</taxon>
        <taxon>Hyphomicrobiales</taxon>
        <taxon>Brucellaceae</taxon>
        <taxon>Brucella/Ochrobactrum group</taxon>
        <taxon>Brucella</taxon>
    </lineage>
</organism>
<dbReference type="Gene3D" id="3.90.1530.30">
    <property type="match status" value="1"/>
</dbReference>
<reference evidence="7 8" key="1">
    <citation type="journal article" date="2011" name="Int. J. Syst. Evol. Microbiol.">
        <title>Ochrobactrum pecoris sp. nov., isolated from farm animals.</title>
        <authorList>
            <person name="Kampfer P."/>
            <person name="Huber B."/>
            <person name="Busse H.J."/>
            <person name="Scholz H.C."/>
            <person name="Tomaso H."/>
            <person name="Hotzel H."/>
            <person name="Melzer F."/>
        </authorList>
    </citation>
    <scope>NUCLEOTIDE SEQUENCE [LARGE SCALE GENOMIC DNA]</scope>
    <source>
        <strain evidence="7 8">08RB2639</strain>
    </source>
</reference>
<dbReference type="RefSeq" id="WP_140019598.1">
    <property type="nucleotide sequence ID" value="NZ_JACIEX010000002.1"/>
</dbReference>
<reference evidence="7" key="2">
    <citation type="submission" date="2019-06" db="EMBL/GenBank/DDBJ databases">
        <authorList>
            <person name="Hu M."/>
        </authorList>
    </citation>
    <scope>NUCLEOTIDE SEQUENCE</scope>
    <source>
        <strain evidence="7">08RB2639</strain>
    </source>
</reference>
<accession>A0A5C5CSN0</accession>
<sequence length="438" mass="49175">MDALLPEMIRISDIDTGKRLREVDPAKVEALKPSFTELGLRTPITVRANDSKRKGASPYILSAGAHRLAAALAIGWQEIPAFVRKESALDAELWEIDENLARAELTPADRAMFVFRRKELYLLKYPETGHGGDRKSSGQVGHLVDRAERKSFVAATAELTGKPERSIRRDAERGEKICKAALDKLRGTRLDNGVALDRLKALPSDVAQIAWVEGALAEEKRIKVESKSIRAQQQKVRHAVRLTEMALTAERGKATAPAKLDRLYPVYYADPAWKYQVHSEVTGREKSAENHYPTMPTDEIVALMVELIGGSHPAVLFLWATNPMLLDSLRVMEACGFTYVHHWVWDKVDIGTGYWGRDRHELLLIGRRGEVACPLPEMLPPTVYAEKKGEHSAKPEYFAEQIEKFYPDLPKLELNARRKRPGWDVWGYEAPAADVEAA</sequence>
<dbReference type="GO" id="GO:0008173">
    <property type="term" value="F:RNA methyltransferase activity"/>
    <property type="evidence" value="ECO:0007669"/>
    <property type="project" value="UniProtKB-ARBA"/>
</dbReference>
<dbReference type="SMART" id="SM00470">
    <property type="entry name" value="ParB"/>
    <property type="match status" value="1"/>
</dbReference>
<comment type="similarity">
    <text evidence="4">Belongs to the MT-A70-like family.</text>
</comment>
<dbReference type="InterPro" id="IPR036086">
    <property type="entry name" value="ParB/Sulfiredoxin_sf"/>
</dbReference>
<keyword evidence="2" id="KW-0808">Transferase</keyword>
<evidence type="ECO:0000256" key="1">
    <source>
        <dbReference type="ARBA" id="ARBA00022603"/>
    </source>
</evidence>
<dbReference type="AlphaFoldDB" id="A0A5C5CSN0"/>
<dbReference type="InterPro" id="IPR007757">
    <property type="entry name" value="MT-A70-like"/>
</dbReference>
<dbReference type="Pfam" id="PF02195">
    <property type="entry name" value="ParB_N"/>
    <property type="match status" value="1"/>
</dbReference>
<evidence type="ECO:0000313" key="8">
    <source>
        <dbReference type="Proteomes" id="UP000313390"/>
    </source>
</evidence>
<dbReference type="GO" id="GO:0032259">
    <property type="term" value="P:methylation"/>
    <property type="evidence" value="ECO:0007669"/>
    <property type="project" value="UniProtKB-KW"/>
</dbReference>
<name>A0A5C5CSN0_9HYPH</name>
<dbReference type="SUPFAM" id="SSF110849">
    <property type="entry name" value="ParB/Sulfiredoxin"/>
    <property type="match status" value="1"/>
</dbReference>
<evidence type="ECO:0000313" key="9">
    <source>
        <dbReference type="Proteomes" id="UP000553980"/>
    </source>
</evidence>
<dbReference type="OrthoDB" id="9800596at2"/>
<reference evidence="6 9" key="3">
    <citation type="submission" date="2020-08" db="EMBL/GenBank/DDBJ databases">
        <title>Genomic Encyclopedia of Type Strains, Phase IV (KMG-IV): sequencing the most valuable type-strain genomes for metagenomic binning, comparative biology and taxonomic classification.</title>
        <authorList>
            <person name="Goeker M."/>
        </authorList>
    </citation>
    <scope>NUCLEOTIDE SEQUENCE [LARGE SCALE GENOMIC DNA]</scope>
    <source>
        <strain evidence="6 9">DSM 23868</strain>
    </source>
</reference>
<dbReference type="CDD" id="cd16409">
    <property type="entry name" value="ParB_N_like"/>
    <property type="match status" value="1"/>
</dbReference>
<gene>
    <name evidence="7" type="ORF">FIB18_04315</name>
    <name evidence="6" type="ORF">GGQ79_001123</name>
</gene>
<keyword evidence="9" id="KW-1185">Reference proteome</keyword>
<dbReference type="Pfam" id="PF05063">
    <property type="entry name" value="MT-A70"/>
    <property type="match status" value="1"/>
</dbReference>
<comment type="caution">
    <text evidence="7">The sequence shown here is derived from an EMBL/GenBank/DDBJ whole genome shotgun (WGS) entry which is preliminary data.</text>
</comment>
<dbReference type="GO" id="GO:0008757">
    <property type="term" value="F:S-adenosylmethionine-dependent methyltransferase activity"/>
    <property type="evidence" value="ECO:0007669"/>
    <property type="project" value="UniProtKB-ARBA"/>
</dbReference>
<evidence type="ECO:0000259" key="5">
    <source>
        <dbReference type="SMART" id="SM00470"/>
    </source>
</evidence>
<evidence type="ECO:0000256" key="3">
    <source>
        <dbReference type="ARBA" id="ARBA00022691"/>
    </source>
</evidence>
<feature type="domain" description="ParB-like N-terminal" evidence="5">
    <location>
        <begin position="7"/>
        <end position="100"/>
    </location>
</feature>
<dbReference type="Proteomes" id="UP000553980">
    <property type="component" value="Unassembled WGS sequence"/>
</dbReference>
<keyword evidence="3" id="KW-0949">S-adenosyl-L-methionine</keyword>
<dbReference type="EMBL" id="VEWK01000002">
    <property type="protein sequence ID" value="TNV14462.1"/>
    <property type="molecule type" value="Genomic_DNA"/>
</dbReference>
<dbReference type="PANTHER" id="PTHR12829">
    <property type="entry name" value="N6-ADENOSINE-METHYLTRANSFERASE"/>
    <property type="match status" value="1"/>
</dbReference>
<dbReference type="PANTHER" id="PTHR12829:SF7">
    <property type="entry name" value="N6-ADENOSINE-METHYLTRANSFERASE CATALYTIC SUBUNIT"/>
    <property type="match status" value="1"/>
</dbReference>
<dbReference type="EMBL" id="JACIEX010000002">
    <property type="protein sequence ID" value="MBB4092638.1"/>
    <property type="molecule type" value="Genomic_DNA"/>
</dbReference>
<evidence type="ECO:0000256" key="4">
    <source>
        <dbReference type="PROSITE-ProRule" id="PRU00489"/>
    </source>
</evidence>
<dbReference type="InterPro" id="IPR003115">
    <property type="entry name" value="ParB_N"/>
</dbReference>
<evidence type="ECO:0000313" key="6">
    <source>
        <dbReference type="EMBL" id="MBB4092638.1"/>
    </source>
</evidence>
<proteinExistence type="inferred from homology"/>
<dbReference type="PROSITE" id="PS51143">
    <property type="entry name" value="MT_A70"/>
    <property type="match status" value="1"/>
</dbReference>
<keyword evidence="1 6" id="KW-0489">Methyltransferase</keyword>
<evidence type="ECO:0000313" key="7">
    <source>
        <dbReference type="EMBL" id="TNV14462.1"/>
    </source>
</evidence>
<evidence type="ECO:0000256" key="2">
    <source>
        <dbReference type="ARBA" id="ARBA00022679"/>
    </source>
</evidence>
<dbReference type="Proteomes" id="UP000313390">
    <property type="component" value="Unassembled WGS sequence"/>
</dbReference>
<protein>
    <submittedName>
        <fullName evidence="6">N6-adenosine-specific RNA methylase IME4</fullName>
    </submittedName>
</protein>